<sequence>MEIQYHRWNSPALKRDMECKVYGHGGRPMLFIPCQDGRFFDFENFHMADTLAPWIDEGQIMVFSIDTIDRETWSNKKGDPRWRIERHENWIRYITDEMVPFMRNMANERNGWTGYPGVMVFGCSLGALHAANLYFRFPDIFDCLLALSGVYSAEYGFDGYMDDLVYLNSPVHYLENMSADHPYLKKYNLKKAVFCVGQGPWELPESTRQLQRVMDSKGIEAWVDYWGHDCAHDWDWWYKQAVYFMPYLLGKNQG</sequence>
<dbReference type="PANTHER" id="PTHR48098:SF3">
    <property type="entry name" value="IRON(III) ENTEROBACTIN ESTERASE"/>
    <property type="match status" value="1"/>
</dbReference>
<reference evidence="1" key="2">
    <citation type="submission" date="2021-04" db="EMBL/GenBank/DDBJ databases">
        <authorList>
            <person name="Gilroy R."/>
        </authorList>
    </citation>
    <scope>NUCLEOTIDE SEQUENCE</scope>
    <source>
        <strain evidence="1">CHK180-15479</strain>
    </source>
</reference>
<gene>
    <name evidence="1" type="ORF">H9704_02895</name>
</gene>
<accession>A0A9D2SFZ3</accession>
<dbReference type="InterPro" id="IPR029058">
    <property type="entry name" value="AB_hydrolase_fold"/>
</dbReference>
<dbReference type="InterPro" id="IPR000801">
    <property type="entry name" value="Esterase-like"/>
</dbReference>
<dbReference type="Gene3D" id="3.40.50.1820">
    <property type="entry name" value="alpha/beta hydrolase"/>
    <property type="match status" value="1"/>
</dbReference>
<dbReference type="Proteomes" id="UP000823910">
    <property type="component" value="Unassembled WGS sequence"/>
</dbReference>
<evidence type="ECO:0000313" key="1">
    <source>
        <dbReference type="EMBL" id="HJC05091.1"/>
    </source>
</evidence>
<proteinExistence type="predicted"/>
<name>A0A9D2SFZ3_9FIRM</name>
<comment type="caution">
    <text evidence="1">The sequence shown here is derived from an EMBL/GenBank/DDBJ whole genome shotgun (WGS) entry which is preliminary data.</text>
</comment>
<dbReference type="Pfam" id="PF00756">
    <property type="entry name" value="Esterase"/>
    <property type="match status" value="1"/>
</dbReference>
<evidence type="ECO:0000313" key="2">
    <source>
        <dbReference type="Proteomes" id="UP000823910"/>
    </source>
</evidence>
<dbReference type="EMBL" id="DWWT01000009">
    <property type="protein sequence ID" value="HJC05091.1"/>
    <property type="molecule type" value="Genomic_DNA"/>
</dbReference>
<dbReference type="PANTHER" id="PTHR48098">
    <property type="entry name" value="ENTEROCHELIN ESTERASE-RELATED"/>
    <property type="match status" value="1"/>
</dbReference>
<dbReference type="SUPFAM" id="SSF53474">
    <property type="entry name" value="alpha/beta-Hydrolases"/>
    <property type="match status" value="1"/>
</dbReference>
<dbReference type="AlphaFoldDB" id="A0A9D2SFZ3"/>
<organism evidence="1 2">
    <name type="scientific">Candidatus Enterocloster excrementipullorum</name>
    <dbReference type="NCBI Taxonomy" id="2838559"/>
    <lineage>
        <taxon>Bacteria</taxon>
        <taxon>Bacillati</taxon>
        <taxon>Bacillota</taxon>
        <taxon>Clostridia</taxon>
        <taxon>Lachnospirales</taxon>
        <taxon>Lachnospiraceae</taxon>
        <taxon>Enterocloster</taxon>
    </lineage>
</organism>
<protein>
    <submittedName>
        <fullName evidence="1">Esterase</fullName>
    </submittedName>
</protein>
<dbReference type="InterPro" id="IPR050583">
    <property type="entry name" value="Mycobacterial_A85_antigen"/>
</dbReference>
<reference evidence="1" key="1">
    <citation type="journal article" date="2021" name="PeerJ">
        <title>Extensive microbial diversity within the chicken gut microbiome revealed by metagenomics and culture.</title>
        <authorList>
            <person name="Gilroy R."/>
            <person name="Ravi A."/>
            <person name="Getino M."/>
            <person name="Pursley I."/>
            <person name="Horton D.L."/>
            <person name="Alikhan N.F."/>
            <person name="Baker D."/>
            <person name="Gharbi K."/>
            <person name="Hall N."/>
            <person name="Watson M."/>
            <person name="Adriaenssens E.M."/>
            <person name="Foster-Nyarko E."/>
            <person name="Jarju S."/>
            <person name="Secka A."/>
            <person name="Antonio M."/>
            <person name="Oren A."/>
            <person name="Chaudhuri R.R."/>
            <person name="La Ragione R."/>
            <person name="Hildebrand F."/>
            <person name="Pallen M.J."/>
        </authorList>
    </citation>
    <scope>NUCLEOTIDE SEQUENCE</scope>
    <source>
        <strain evidence="1">CHK180-15479</strain>
    </source>
</reference>